<dbReference type="Proteomes" id="UP000257109">
    <property type="component" value="Unassembled WGS sequence"/>
</dbReference>
<feature type="region of interest" description="Disordered" evidence="1">
    <location>
        <begin position="68"/>
        <end position="91"/>
    </location>
</feature>
<proteinExistence type="predicted"/>
<reference evidence="2" key="1">
    <citation type="submission" date="2018-05" db="EMBL/GenBank/DDBJ databases">
        <title>Draft genome of Mucuna pruriens seed.</title>
        <authorList>
            <person name="Nnadi N.E."/>
            <person name="Vos R."/>
            <person name="Hasami M.H."/>
            <person name="Devisetty U.K."/>
            <person name="Aguiy J.C."/>
        </authorList>
    </citation>
    <scope>NUCLEOTIDE SEQUENCE [LARGE SCALE GENOMIC DNA]</scope>
    <source>
        <strain evidence="2">JCA_2017</strain>
    </source>
</reference>
<dbReference type="EMBL" id="QJKJ01000033">
    <property type="protein sequence ID" value="RDY14662.1"/>
    <property type="molecule type" value="Genomic_DNA"/>
</dbReference>
<gene>
    <name evidence="2" type="ORF">CR513_00244</name>
</gene>
<keyword evidence="3" id="KW-1185">Reference proteome</keyword>
<dbReference type="AlphaFoldDB" id="A0A371IHY0"/>
<name>A0A371IHY0_MUCPR</name>
<feature type="compositionally biased region" description="Low complexity" evidence="1">
    <location>
        <begin position="75"/>
        <end position="91"/>
    </location>
</feature>
<dbReference type="PANTHER" id="PTHR34539">
    <property type="entry name" value="T6J4.11 PROTEIN"/>
    <property type="match status" value="1"/>
</dbReference>
<sequence length="175" mass="19933">MEQSVAPKRPREEPQEHEEDALDCAQLLESSKRHKPYNHILSLLESEEEDSTQDLSPLITALQQEITNSPSDSDTLLSQHNLSNTTTNNNLEYCSSSTTQYSSEELDKEGVMRHLLEASDDELGIPNKVDEERLLDFREDGFNAGDMFSSICDGLWELEDETANYYDLLQSQLFL</sequence>
<comment type="caution">
    <text evidence="2">The sequence shown here is derived from an EMBL/GenBank/DDBJ whole genome shotgun (WGS) entry which is preliminary data.</text>
</comment>
<evidence type="ECO:0000256" key="1">
    <source>
        <dbReference type="SAM" id="MobiDB-lite"/>
    </source>
</evidence>
<evidence type="ECO:0000313" key="2">
    <source>
        <dbReference type="EMBL" id="RDY14662.1"/>
    </source>
</evidence>
<protein>
    <submittedName>
        <fullName evidence="2">Uncharacterized protein</fullName>
    </submittedName>
</protein>
<accession>A0A371IHY0</accession>
<feature type="region of interest" description="Disordered" evidence="1">
    <location>
        <begin position="1"/>
        <end position="21"/>
    </location>
</feature>
<dbReference type="PANTHER" id="PTHR34539:SF3">
    <property type="entry name" value="NAC DOMAIN-CONTAINING PROTEIN"/>
    <property type="match status" value="1"/>
</dbReference>
<evidence type="ECO:0000313" key="3">
    <source>
        <dbReference type="Proteomes" id="UP000257109"/>
    </source>
</evidence>
<organism evidence="2 3">
    <name type="scientific">Mucuna pruriens</name>
    <name type="common">Velvet bean</name>
    <name type="synonym">Dolichos pruriens</name>
    <dbReference type="NCBI Taxonomy" id="157652"/>
    <lineage>
        <taxon>Eukaryota</taxon>
        <taxon>Viridiplantae</taxon>
        <taxon>Streptophyta</taxon>
        <taxon>Embryophyta</taxon>
        <taxon>Tracheophyta</taxon>
        <taxon>Spermatophyta</taxon>
        <taxon>Magnoliopsida</taxon>
        <taxon>eudicotyledons</taxon>
        <taxon>Gunneridae</taxon>
        <taxon>Pentapetalae</taxon>
        <taxon>rosids</taxon>
        <taxon>fabids</taxon>
        <taxon>Fabales</taxon>
        <taxon>Fabaceae</taxon>
        <taxon>Papilionoideae</taxon>
        <taxon>50 kb inversion clade</taxon>
        <taxon>NPAAA clade</taxon>
        <taxon>indigoferoid/millettioid clade</taxon>
        <taxon>Phaseoleae</taxon>
        <taxon>Mucuna</taxon>
    </lineage>
</organism>
<feature type="non-terminal residue" evidence="2">
    <location>
        <position position="1"/>
    </location>
</feature>
<dbReference type="OrthoDB" id="1932997at2759"/>